<comment type="caution">
    <text evidence="1">The sequence shown here is derived from an EMBL/GenBank/DDBJ whole genome shotgun (WGS) entry which is preliminary data.</text>
</comment>
<reference evidence="2" key="2">
    <citation type="submission" date="2022-10" db="EMBL/GenBank/DDBJ databases">
        <authorList>
            <person name="Aires J."/>
            <person name="Mesa V."/>
        </authorList>
    </citation>
    <scope>NUCLEOTIDE SEQUENCE</scope>
    <source>
        <strain evidence="2">Clostridium neonatale JD116</strain>
    </source>
</reference>
<dbReference type="EMBL" id="CAKJVE010000004">
    <property type="protein sequence ID" value="CAG9709556.1"/>
    <property type="molecule type" value="Genomic_DNA"/>
</dbReference>
<sequence>MVGREEFDVLFDLTCIGIGNMKKFQHTKEKLLKVGVTFL</sequence>
<evidence type="ECO:0000313" key="1">
    <source>
        <dbReference type="EMBL" id="CAG9709556.1"/>
    </source>
</evidence>
<protein>
    <submittedName>
        <fullName evidence="1">Uncharacterized protein</fullName>
    </submittedName>
</protein>
<organism evidence="1 3">
    <name type="scientific">Clostridium neonatale</name>
    <dbReference type="NCBI Taxonomy" id="137838"/>
    <lineage>
        <taxon>Bacteria</taxon>
        <taxon>Bacillati</taxon>
        <taxon>Bacillota</taxon>
        <taxon>Clostridia</taxon>
        <taxon>Eubacteriales</taxon>
        <taxon>Clostridiaceae</taxon>
        <taxon>Clostridium</taxon>
    </lineage>
</organism>
<gene>
    <name evidence="2" type="ORF">CNEO2_130028</name>
    <name evidence="1" type="ORF">CNEO_44251</name>
</gene>
<dbReference type="AlphaFoldDB" id="A0AA86JRT3"/>
<dbReference type="Proteomes" id="UP000789738">
    <property type="component" value="Unassembled WGS sequence"/>
</dbReference>
<evidence type="ECO:0000313" key="2">
    <source>
        <dbReference type="EMBL" id="CAI3542893.1"/>
    </source>
</evidence>
<evidence type="ECO:0000313" key="3">
    <source>
        <dbReference type="Proteomes" id="UP000789738"/>
    </source>
</evidence>
<dbReference type="Proteomes" id="UP001189143">
    <property type="component" value="Unassembled WGS sequence"/>
</dbReference>
<name>A0AA86JRT3_9CLOT</name>
<reference evidence="1" key="1">
    <citation type="submission" date="2021-10" db="EMBL/GenBank/DDBJ databases">
        <authorList>
            <person name="Mesa V."/>
        </authorList>
    </citation>
    <scope>NUCLEOTIDE SEQUENCE</scope>
    <source>
        <strain evidence="1">CC3_PB</strain>
    </source>
</reference>
<dbReference type="EMBL" id="CAMTCP010000044">
    <property type="protein sequence ID" value="CAI3542893.1"/>
    <property type="molecule type" value="Genomic_DNA"/>
</dbReference>
<proteinExistence type="predicted"/>
<accession>A0AA86JRT3</accession>